<sequence>MFMAPAHATSCIRSSCRMRRVAMFFRQIHALLLKNLSFQRRNAMVSSQLQRRNAKANVAIAAFPVLLCVLLVAIQGMIDHELDRPPFRCGCACVHRNGRTGACAATECGVQHSASMQALSCAVPAPPRWLALVHVPDERDRALMPVHPARCGGGGAASEAPCPSRARTASSLKGTRTLPANVLSIEPRFDPNGTICEVCSRFNIVVPEFSGNKSCSRSSPLPVPFPISAPNYICRHHMAQAMGAEDSCPNLDPIAPNHFSPNRSLAALTVRQAATVIRPIYLDEIYILPAIMLQPVEDGGQNLIEKDFHLEDRPYDCKVSDSELHYKGHIDATKELAQTSYLHAAEKKVPGGMPCC</sequence>
<dbReference type="EMBL" id="SPHZ02000001">
    <property type="protein sequence ID" value="KAF0933569.1"/>
    <property type="molecule type" value="Genomic_DNA"/>
</dbReference>
<reference evidence="2 3" key="1">
    <citation type="submission" date="2019-11" db="EMBL/GenBank/DDBJ databases">
        <title>Whole genome sequence of Oryza granulata.</title>
        <authorList>
            <person name="Li W."/>
        </authorList>
    </citation>
    <scope>NUCLEOTIDE SEQUENCE [LARGE SCALE GENOMIC DNA]</scope>
    <source>
        <strain evidence="3">cv. Menghai</strain>
        <tissue evidence="2">Leaf</tissue>
    </source>
</reference>
<comment type="caution">
    <text evidence="2">The sequence shown here is derived from an EMBL/GenBank/DDBJ whole genome shotgun (WGS) entry which is preliminary data.</text>
</comment>
<keyword evidence="1" id="KW-1133">Transmembrane helix</keyword>
<organism evidence="2 3">
    <name type="scientific">Oryza meyeriana var. granulata</name>
    <dbReference type="NCBI Taxonomy" id="110450"/>
    <lineage>
        <taxon>Eukaryota</taxon>
        <taxon>Viridiplantae</taxon>
        <taxon>Streptophyta</taxon>
        <taxon>Embryophyta</taxon>
        <taxon>Tracheophyta</taxon>
        <taxon>Spermatophyta</taxon>
        <taxon>Magnoliopsida</taxon>
        <taxon>Liliopsida</taxon>
        <taxon>Poales</taxon>
        <taxon>Poaceae</taxon>
        <taxon>BOP clade</taxon>
        <taxon>Oryzoideae</taxon>
        <taxon>Oryzeae</taxon>
        <taxon>Oryzinae</taxon>
        <taxon>Oryza</taxon>
        <taxon>Oryza meyeriana</taxon>
    </lineage>
</organism>
<dbReference type="OrthoDB" id="783737at2759"/>
<gene>
    <name evidence="2" type="ORF">E2562_018816</name>
</gene>
<keyword evidence="1" id="KW-0812">Transmembrane</keyword>
<evidence type="ECO:0000313" key="2">
    <source>
        <dbReference type="EMBL" id="KAF0933569.1"/>
    </source>
</evidence>
<keyword evidence="1" id="KW-0472">Membrane</keyword>
<protein>
    <submittedName>
        <fullName evidence="2">Uncharacterized protein</fullName>
    </submittedName>
</protein>
<evidence type="ECO:0000313" key="3">
    <source>
        <dbReference type="Proteomes" id="UP000479710"/>
    </source>
</evidence>
<keyword evidence="3" id="KW-1185">Reference proteome</keyword>
<evidence type="ECO:0000256" key="1">
    <source>
        <dbReference type="SAM" id="Phobius"/>
    </source>
</evidence>
<dbReference type="Proteomes" id="UP000479710">
    <property type="component" value="Unassembled WGS sequence"/>
</dbReference>
<feature type="transmembrane region" description="Helical" evidence="1">
    <location>
        <begin position="58"/>
        <end position="78"/>
    </location>
</feature>
<dbReference type="AlphaFoldDB" id="A0A6G1F9P9"/>
<accession>A0A6G1F9P9</accession>
<proteinExistence type="predicted"/>
<name>A0A6G1F9P9_9ORYZ</name>